<dbReference type="Proteomes" id="UP000785625">
    <property type="component" value="Unassembled WGS sequence"/>
</dbReference>
<comment type="caution">
    <text evidence="1">The sequence shown here is derived from an EMBL/GenBank/DDBJ whole genome shotgun (WGS) entry which is preliminary data.</text>
</comment>
<evidence type="ECO:0000313" key="2">
    <source>
        <dbReference type="Proteomes" id="UP000785625"/>
    </source>
</evidence>
<protein>
    <recommendedName>
        <fullName evidence="3">Sigma-70 family RNA polymerase sigma factor</fullName>
    </recommendedName>
</protein>
<dbReference type="RefSeq" id="WP_204785190.1">
    <property type="nucleotide sequence ID" value="NZ_CALVGD010000077.1"/>
</dbReference>
<keyword evidence="2" id="KW-1185">Reference proteome</keyword>
<dbReference type="EMBL" id="JACJKU010000046">
    <property type="protein sequence ID" value="MBM6940904.1"/>
    <property type="molecule type" value="Genomic_DNA"/>
</dbReference>
<reference evidence="1 2" key="1">
    <citation type="journal article" date="2021" name="Sci. Rep.">
        <title>The distribution of antibiotic resistance genes in chicken gut microbiota commensals.</title>
        <authorList>
            <person name="Juricova H."/>
            <person name="Matiasovicova J."/>
            <person name="Kubasova T."/>
            <person name="Cejkova D."/>
            <person name="Rychlik I."/>
        </authorList>
    </citation>
    <scope>NUCLEOTIDE SEQUENCE [LARGE SCALE GENOMIC DNA]</scope>
    <source>
        <strain evidence="1 2">An574</strain>
    </source>
</reference>
<evidence type="ECO:0000313" key="1">
    <source>
        <dbReference type="EMBL" id="MBM6940904.1"/>
    </source>
</evidence>
<organism evidence="1 2">
    <name type="scientific">Limosilactobacillus coleohominis</name>
    <dbReference type="NCBI Taxonomy" id="181675"/>
    <lineage>
        <taxon>Bacteria</taxon>
        <taxon>Bacillati</taxon>
        <taxon>Bacillota</taxon>
        <taxon>Bacilli</taxon>
        <taxon>Lactobacillales</taxon>
        <taxon>Lactobacillaceae</taxon>
        <taxon>Limosilactobacillus</taxon>
    </lineage>
</organism>
<evidence type="ECO:0008006" key="3">
    <source>
        <dbReference type="Google" id="ProtNLM"/>
    </source>
</evidence>
<gene>
    <name evidence="1" type="ORF">H5975_05335</name>
</gene>
<name>A0ABS2H0H1_9LACO</name>
<sequence>MNQELNYYLTIVSQNVEYQRIIYGVLKRLHIYPYHPYRADYEQEAHLIMSLALQDFHEHNHKCTDANKVGLFLYQRLYWRLLDRLRAEQIQRNHIQFSIDQINDDHHDEEMPNMFSKIFHDQSVDRQFCHCEINHFSSSYYRSSPTSNGGT</sequence>
<proteinExistence type="predicted"/>
<accession>A0ABS2H0H1</accession>